<dbReference type="SUPFAM" id="SSF49464">
    <property type="entry name" value="Carboxypeptidase regulatory domain-like"/>
    <property type="match status" value="1"/>
</dbReference>
<dbReference type="PANTHER" id="PTHR36507:SF1">
    <property type="entry name" value="BLL1555 PROTEIN"/>
    <property type="match status" value="1"/>
</dbReference>
<dbReference type="SUPFAM" id="SSF49503">
    <property type="entry name" value="Cupredoxins"/>
    <property type="match status" value="1"/>
</dbReference>
<accession>A0A931PVF2</accession>
<dbReference type="EMBL" id="JACOSL010000066">
    <property type="protein sequence ID" value="MBI1757572.1"/>
    <property type="molecule type" value="Genomic_DNA"/>
</dbReference>
<dbReference type="PANTHER" id="PTHR36507">
    <property type="entry name" value="BLL1555 PROTEIN"/>
    <property type="match status" value="1"/>
</dbReference>
<dbReference type="AlphaFoldDB" id="A0A931PVF2"/>
<sequence>MLILCALCVELGFGDTLTGVVTLSNGRPARNAVVYLSGHHVHSPGRAVVDQRNKAFIPHVSAVPIGTTVVFPNNDTVFHNVFAEYDAKRFDLGMYPRGASRSVRFDKPGVVALFCSVHSEMGAFILVVDSDVYTVTDSSGAFRLDGVPKGTHSLKVWHETGEVGSVSVVGRGPVRIQARRP</sequence>
<dbReference type="InterPro" id="IPR008969">
    <property type="entry name" value="CarboxyPept-like_regulatory"/>
</dbReference>
<organism evidence="1 2">
    <name type="scientific">Fimbriimonas ginsengisoli</name>
    <dbReference type="NCBI Taxonomy" id="1005039"/>
    <lineage>
        <taxon>Bacteria</taxon>
        <taxon>Bacillati</taxon>
        <taxon>Armatimonadota</taxon>
        <taxon>Fimbriimonadia</taxon>
        <taxon>Fimbriimonadales</taxon>
        <taxon>Fimbriimonadaceae</taxon>
        <taxon>Fimbriimonas</taxon>
    </lineage>
</organism>
<evidence type="ECO:0000313" key="2">
    <source>
        <dbReference type="Proteomes" id="UP000727962"/>
    </source>
</evidence>
<dbReference type="InterPro" id="IPR052721">
    <property type="entry name" value="ET_Amicyanin"/>
</dbReference>
<evidence type="ECO:0000313" key="1">
    <source>
        <dbReference type="EMBL" id="MBI1757572.1"/>
    </source>
</evidence>
<dbReference type="Gene3D" id="2.60.40.420">
    <property type="entry name" value="Cupredoxins - blue copper proteins"/>
    <property type="match status" value="1"/>
</dbReference>
<dbReference type="Proteomes" id="UP000727962">
    <property type="component" value="Unassembled WGS sequence"/>
</dbReference>
<protein>
    <submittedName>
        <fullName evidence="1">Methylamine utilization protein</fullName>
    </submittedName>
</protein>
<comment type="caution">
    <text evidence="1">The sequence shown here is derived from an EMBL/GenBank/DDBJ whole genome shotgun (WGS) entry which is preliminary data.</text>
</comment>
<dbReference type="InterPro" id="IPR008972">
    <property type="entry name" value="Cupredoxin"/>
</dbReference>
<proteinExistence type="predicted"/>
<reference evidence="1" key="1">
    <citation type="submission" date="2020-07" db="EMBL/GenBank/DDBJ databases">
        <title>Huge and variable diversity of episymbiotic CPR bacteria and DPANN archaea in groundwater ecosystems.</title>
        <authorList>
            <person name="He C.Y."/>
            <person name="Keren R."/>
            <person name="Whittaker M."/>
            <person name="Farag I.F."/>
            <person name="Doudna J."/>
            <person name="Cate J.H.D."/>
            <person name="Banfield J.F."/>
        </authorList>
    </citation>
    <scope>NUCLEOTIDE SEQUENCE</scope>
    <source>
        <strain evidence="1">NC_groundwater_17_Pr7_B-0.1um_64_12</strain>
    </source>
</reference>
<name>A0A931PVF2_FIMGI</name>
<gene>
    <name evidence="1" type="ORF">HYR64_10760</name>
</gene>